<evidence type="ECO:0000256" key="1">
    <source>
        <dbReference type="ARBA" id="ARBA00022519"/>
    </source>
</evidence>
<dbReference type="InterPro" id="IPR029044">
    <property type="entry name" value="Nucleotide-diphossugar_trans"/>
</dbReference>
<keyword evidence="1" id="KW-0472">Membrane</keyword>
<dbReference type="SUPFAM" id="SSF53756">
    <property type="entry name" value="UDP-Glycosyltransferase/glycogen phosphorylase"/>
    <property type="match status" value="1"/>
</dbReference>
<dbReference type="Proteomes" id="UP001220662">
    <property type="component" value="Unassembled WGS sequence"/>
</dbReference>
<dbReference type="Gene3D" id="3.40.50.2000">
    <property type="entry name" value="Glycogen Phosphorylase B"/>
    <property type="match status" value="1"/>
</dbReference>
<keyword evidence="3" id="KW-0328">Glycosyltransferase</keyword>
<feature type="domain" description="Glycosyltransferase 2-like" evidence="2">
    <location>
        <begin position="785"/>
        <end position="951"/>
    </location>
</feature>
<evidence type="ECO:0000313" key="3">
    <source>
        <dbReference type="EMBL" id="MDF3842319.1"/>
    </source>
</evidence>
<feature type="domain" description="Glycosyltransferase 2-like" evidence="2">
    <location>
        <begin position="477"/>
        <end position="642"/>
    </location>
</feature>
<dbReference type="GO" id="GO:0016757">
    <property type="term" value="F:glycosyltransferase activity"/>
    <property type="evidence" value="ECO:0007669"/>
    <property type="project" value="UniProtKB-KW"/>
</dbReference>
<dbReference type="CDD" id="cd03801">
    <property type="entry name" value="GT4_PimA-like"/>
    <property type="match status" value="1"/>
</dbReference>
<dbReference type="AlphaFoldDB" id="A0AAW6P5M2"/>
<keyword evidence="1" id="KW-1003">Cell membrane</keyword>
<accession>A0AAW6P5M2</accession>
<reference evidence="3" key="1">
    <citation type="submission" date="2023-03" db="EMBL/GenBank/DDBJ databases">
        <title>Draft assemblies of triclosan tolerant bacteria isolated from returned activated sludge.</title>
        <authorList>
            <person name="Van Hamelsveld S."/>
        </authorList>
    </citation>
    <scope>NUCLEOTIDE SEQUENCE</scope>
    <source>
        <strain evidence="3">GW210015_S63</strain>
    </source>
</reference>
<dbReference type="SUPFAM" id="SSF53448">
    <property type="entry name" value="Nucleotide-diphospho-sugar transferases"/>
    <property type="match status" value="2"/>
</dbReference>
<proteinExistence type="predicted"/>
<dbReference type="PANTHER" id="PTHR43685">
    <property type="entry name" value="GLYCOSYLTRANSFERASE"/>
    <property type="match status" value="1"/>
</dbReference>
<keyword evidence="1" id="KW-0997">Cell inner membrane</keyword>
<dbReference type="InterPro" id="IPR050834">
    <property type="entry name" value="Glycosyltransf_2"/>
</dbReference>
<dbReference type="Gene3D" id="3.90.550.10">
    <property type="entry name" value="Spore Coat Polysaccharide Biosynthesis Protein SpsA, Chain A"/>
    <property type="match status" value="2"/>
</dbReference>
<dbReference type="EMBL" id="JARJLR010000207">
    <property type="protein sequence ID" value="MDF3842319.1"/>
    <property type="molecule type" value="Genomic_DNA"/>
</dbReference>
<dbReference type="Pfam" id="PF00535">
    <property type="entry name" value="Glycos_transf_2"/>
    <property type="match status" value="2"/>
</dbReference>
<keyword evidence="3" id="KW-0808">Transferase</keyword>
<gene>
    <name evidence="3" type="ORF">P3W55_11445</name>
</gene>
<organism evidence="3 4">
    <name type="scientific">Pseudomonas citronellolis</name>
    <dbReference type="NCBI Taxonomy" id="53408"/>
    <lineage>
        <taxon>Bacteria</taxon>
        <taxon>Pseudomonadati</taxon>
        <taxon>Pseudomonadota</taxon>
        <taxon>Gammaproteobacteria</taxon>
        <taxon>Pseudomonadales</taxon>
        <taxon>Pseudomonadaceae</taxon>
        <taxon>Pseudomonas</taxon>
    </lineage>
</organism>
<comment type="caution">
    <text evidence="3">The sequence shown here is derived from an EMBL/GenBank/DDBJ whole genome shotgun (WGS) entry which is preliminary data.</text>
</comment>
<sequence>MPQAIKWRLRERIVPLLQAINSDPTPRAIIRALRAALLPTENGVALHNRDTEREVALANILQAISKHAQQYGPPDNWIALPFLATGGAEMVALNLCRALRQLRPDQSVVLLVTDRKVVSERMVVPEGVHLVIFDDHLGEDLSYARKQALLRDLLLAAQPGSFHNINSEVAWHLILAEGERLKRFTRLFASIFAFQFTPDGQQKIGYAAYFLKKGMPHLTGLLSDNQRFVDDAGREYELPTEERARMAVLYQPCRLLHGTGRELGRQRLAQRHKHWLEKPGQKNERPQILWAGRLDAEKRVDLFLDVVRRCTFADFRVFGQVVLEAGAILPALPNLSYEGPFSSPLEWLDRFDFDAFVFTSRWEGMPNILIEVGALGIPVIAPTVGGVGELVSTETGYPLPERPSVSDYEQALQAISQSPLEAEARAARMLERILARHSWESFVTNLKDVPGYVGTLSTTPEQAIPAPCSEPGGPLISVVMPCYNQARYLPQSIASVLAASRHPLEIIVVDDGSTDPRTERLLAEAEQMAPGVVRIHRQTNQGLSGARNSGIALARGQFIQLLDADDLLSPGKLDAQVAQLQVNPNLDVSVCNFLLCDESRSDFSKPGEAIAQFDLTEQDFLYRWERGFCIPIHCGLFQRRVFGESPFDTHARAKEDWLFWTSLALGGARFGYIHGHWAIYRQHDGSMRRSYVNMGRSWLQTGLKIEGMLSGREPLFFESVVAWFEQCYRANPSYRQEIAALQSQAQSTSQHMTLAIPDRPATVDPQQILQRLDVLPRDTQTPLISVVIPIYGHYEYLPGCLASLAEQGDVSMEIVCVDDASPDPRVATLLNALIDYHPRLRIRIQPSNKGISETQNVAVNLARGEFVAFLDCDDELEPGALATVRDCLQKHPDVDYVFTDRIDVDERGKPVRVARYGGYANLHFSTQERIRTDLLDGMVASHLKVIRRSVYQMVNGSNAEFSGVQDWDLALKIAEKHRLHYLGKPLYRHRVHDGSVTRGDTVAQFRKTNLVRRHYSTRWLRNGGEKFHWENYKIFTTQDFPLPLDSLKACWENGLFCVVDSRGANMQIINFLREFNSYFDGILWNDPCLPVALYGYLWDDSILVRADEPVKV</sequence>
<dbReference type="PANTHER" id="PTHR43685:SF2">
    <property type="entry name" value="GLYCOSYLTRANSFERASE 2-LIKE DOMAIN-CONTAINING PROTEIN"/>
    <property type="match status" value="1"/>
</dbReference>
<evidence type="ECO:0000259" key="2">
    <source>
        <dbReference type="Pfam" id="PF00535"/>
    </source>
</evidence>
<name>A0AAW6P5M2_9PSED</name>
<dbReference type="CDD" id="cd00761">
    <property type="entry name" value="Glyco_tranf_GTA_type"/>
    <property type="match status" value="1"/>
</dbReference>
<dbReference type="InterPro" id="IPR001173">
    <property type="entry name" value="Glyco_trans_2-like"/>
</dbReference>
<protein>
    <submittedName>
        <fullName evidence="3">Glycosyltransferase</fullName>
        <ecNumber evidence="3">2.4.-.-</ecNumber>
    </submittedName>
</protein>
<dbReference type="Pfam" id="PF13692">
    <property type="entry name" value="Glyco_trans_1_4"/>
    <property type="match status" value="1"/>
</dbReference>
<dbReference type="EC" id="2.4.-.-" evidence="3"/>
<dbReference type="RefSeq" id="WP_160329395.1">
    <property type="nucleotide sequence ID" value="NZ_CALEBV010000082.1"/>
</dbReference>
<evidence type="ECO:0000313" key="4">
    <source>
        <dbReference type="Proteomes" id="UP001220662"/>
    </source>
</evidence>